<gene>
    <name evidence="3" type="ORF">ROA7023_00025</name>
</gene>
<keyword evidence="4" id="KW-1185">Reference proteome</keyword>
<feature type="chain" id="PRO_5012938388" evidence="2">
    <location>
        <begin position="24"/>
        <end position="159"/>
    </location>
</feature>
<feature type="region of interest" description="Disordered" evidence="1">
    <location>
        <begin position="54"/>
        <end position="90"/>
    </location>
</feature>
<name>A0A1Y5RAP0_9RHOB</name>
<proteinExistence type="predicted"/>
<dbReference type="Proteomes" id="UP000193900">
    <property type="component" value="Unassembled WGS sequence"/>
</dbReference>
<reference evidence="3 4" key="1">
    <citation type="submission" date="2017-03" db="EMBL/GenBank/DDBJ databases">
        <authorList>
            <person name="Afonso C.L."/>
            <person name="Miller P.J."/>
            <person name="Scott M.A."/>
            <person name="Spackman E."/>
            <person name="Goraichik I."/>
            <person name="Dimitrov K.M."/>
            <person name="Suarez D.L."/>
            <person name="Swayne D.E."/>
        </authorList>
    </citation>
    <scope>NUCLEOTIDE SEQUENCE [LARGE SCALE GENOMIC DNA]</scope>
    <source>
        <strain evidence="3 4">CECT 7023</strain>
    </source>
</reference>
<evidence type="ECO:0000256" key="2">
    <source>
        <dbReference type="SAM" id="SignalP"/>
    </source>
</evidence>
<evidence type="ECO:0000313" key="3">
    <source>
        <dbReference type="EMBL" id="SLN13017.1"/>
    </source>
</evidence>
<dbReference type="AlphaFoldDB" id="A0A1Y5RAP0"/>
<feature type="signal peptide" evidence="2">
    <location>
        <begin position="1"/>
        <end position="23"/>
    </location>
</feature>
<evidence type="ECO:0000313" key="4">
    <source>
        <dbReference type="Proteomes" id="UP000193900"/>
    </source>
</evidence>
<sequence>MSKPMRILLPLSFALLAAQPVAAAFDCQYTMVCTPEGACAENSLAVHLVPPQVPVNNTQEASDGSDTPEAGTLQSSSGGGADADVNYGPEELGTASWSGSAIRVIEPDSSTTNGTRAFEATPGAEYILTIKPGGASELIYFSNGEVDSISEGLCATAEE</sequence>
<dbReference type="OrthoDB" id="9910212at2"/>
<organism evidence="3 4">
    <name type="scientific">Roseisalinus antarcticus</name>
    <dbReference type="NCBI Taxonomy" id="254357"/>
    <lineage>
        <taxon>Bacteria</taxon>
        <taxon>Pseudomonadati</taxon>
        <taxon>Pseudomonadota</taxon>
        <taxon>Alphaproteobacteria</taxon>
        <taxon>Rhodobacterales</taxon>
        <taxon>Roseobacteraceae</taxon>
        <taxon>Roseisalinus</taxon>
    </lineage>
</organism>
<dbReference type="RefSeq" id="WP_143535398.1">
    <property type="nucleotide sequence ID" value="NZ_FWFZ01000001.1"/>
</dbReference>
<accession>A0A1Y5RAP0</accession>
<dbReference type="EMBL" id="FWFZ01000001">
    <property type="protein sequence ID" value="SLN13017.1"/>
    <property type="molecule type" value="Genomic_DNA"/>
</dbReference>
<feature type="compositionally biased region" description="Polar residues" evidence="1">
    <location>
        <begin position="54"/>
        <end position="65"/>
    </location>
</feature>
<keyword evidence="2" id="KW-0732">Signal</keyword>
<evidence type="ECO:0000256" key="1">
    <source>
        <dbReference type="SAM" id="MobiDB-lite"/>
    </source>
</evidence>
<protein>
    <submittedName>
        <fullName evidence="3">Uncharacterized protein</fullName>
    </submittedName>
</protein>